<comment type="function">
    <text evidence="5">Key component of the ribosome quality control system (RQC), a ribosome-associated complex that mediates the extraction of incompletely synthesized nascent chains from stalled ribosomes and their subsequent degradation. RqcH recruits Ala-charged tRNA, and with RqcP directs the elongation of stalled nascent chains on 50S ribosomal subunits, leading to non-templated C-terminal alanine extensions (Ala tail). The Ala tail promotes nascent chain degradation. May add between 1 and at least 8 Ala residues. Binds to stalled 50S ribosomal subunits.</text>
</comment>
<keyword evidence="4 5" id="KW-0648">Protein biosynthesis</keyword>
<feature type="domain" description="NFACT RNA-binding" evidence="6">
    <location>
        <begin position="453"/>
        <end position="540"/>
    </location>
</feature>
<dbReference type="FunFam" id="2.30.310.10:FF:000004">
    <property type="entry name" value="Fibronectin-binding protein A"/>
    <property type="match status" value="1"/>
</dbReference>
<keyword evidence="8" id="KW-1185">Reference proteome</keyword>
<keyword evidence="3 5" id="KW-0694">RNA-binding</keyword>
<evidence type="ECO:0000256" key="5">
    <source>
        <dbReference type="HAMAP-Rule" id="MF_00844"/>
    </source>
</evidence>
<evidence type="ECO:0000256" key="4">
    <source>
        <dbReference type="ARBA" id="ARBA00022917"/>
    </source>
</evidence>
<organism evidence="7 8">
    <name type="scientific">Bacillus benzoevorans</name>
    <dbReference type="NCBI Taxonomy" id="1456"/>
    <lineage>
        <taxon>Bacteria</taxon>
        <taxon>Bacillati</taxon>
        <taxon>Bacillota</taxon>
        <taxon>Bacilli</taxon>
        <taxon>Bacillales</taxon>
        <taxon>Bacillaceae</taxon>
        <taxon>Bacillus</taxon>
    </lineage>
</organism>
<dbReference type="InterPro" id="IPR008532">
    <property type="entry name" value="NFACT_RNA-bd"/>
</dbReference>
<sequence>MSFDGLFTRAMTKELTESIKGGRINKIHQPYQHEMIMVVRANGKNHKLLISAHPAHARVQLTEEGYDNPAEPPMFCMLLRKHLEGYILEDIHQHGLDRIIIFDIKGRNEIGDTSYKKLIVEIMGRHSNIILLDQSRNMILDCIKHVSFAINSYRAVLPGQEYIFPPEQHKADPFAANEEDILSRLDFNAGKIDKQIISQYSGISPLFAKEITHQAGLVNRTTVPKAFLSLIERINAHDYAPSIMNSGDKENFYLFPLGHVQGESKSFPSFSLMLDHFYFGKAERDRVKQQAHDIERFIINEKEKNEKKIIKLQETIKEAEEAQKYQLFGELVTANIYAVQKGMESIEVVNYYDENGATVVIPLHPLKTPAENAQKYFTKYQKAKTALSIVHEQIEKAETEAAYFDALLQQVETASAKDIAEIREELIEEGYIKARKKKQMKKNQSQKPVLDRFFASDGTEIIIGKNNKQNDYLTNRFAARDEIWLHTKDIPGSHVVIRSKSPKEKTIHEAAILAAFYSKARNSSSVPVDFTLVRHVKKPSGAKPGFVIYDNQQTVFVTPDAEIVQKLKKQPTM</sequence>
<evidence type="ECO:0000256" key="3">
    <source>
        <dbReference type="ARBA" id="ARBA00022884"/>
    </source>
</evidence>
<dbReference type="GO" id="GO:1990112">
    <property type="term" value="C:RQC complex"/>
    <property type="evidence" value="ECO:0007669"/>
    <property type="project" value="TreeGrafter"/>
</dbReference>
<accession>A0A7X0HN77</accession>
<name>A0A7X0HN77_9BACI</name>
<dbReference type="PANTHER" id="PTHR15239">
    <property type="entry name" value="NUCLEAR EXPORT MEDIATOR FACTOR NEMF"/>
    <property type="match status" value="1"/>
</dbReference>
<dbReference type="InterPro" id="IPR043682">
    <property type="entry name" value="RqcH_bacterial"/>
</dbReference>
<comment type="caution">
    <text evidence="7">The sequence shown here is derived from an EMBL/GenBank/DDBJ whole genome shotgun (WGS) entry which is preliminary data.</text>
</comment>
<dbReference type="AlphaFoldDB" id="A0A7X0HN77"/>
<dbReference type="GO" id="GO:0000049">
    <property type="term" value="F:tRNA binding"/>
    <property type="evidence" value="ECO:0007669"/>
    <property type="project" value="UniProtKB-UniRule"/>
</dbReference>
<dbReference type="HAMAP" id="MF_00844_B">
    <property type="entry name" value="RqcH_B"/>
    <property type="match status" value="1"/>
</dbReference>
<dbReference type="Gene3D" id="3.40.970.40">
    <property type="entry name" value="fibrinogen binding protein from staphylococcus aureus domain like"/>
    <property type="match status" value="1"/>
</dbReference>
<evidence type="ECO:0000259" key="6">
    <source>
        <dbReference type="Pfam" id="PF05670"/>
    </source>
</evidence>
<dbReference type="Proteomes" id="UP000531594">
    <property type="component" value="Unassembled WGS sequence"/>
</dbReference>
<evidence type="ECO:0000256" key="2">
    <source>
        <dbReference type="ARBA" id="ARBA00022730"/>
    </source>
</evidence>
<keyword evidence="2 5" id="KW-0699">rRNA-binding</keyword>
<protein>
    <recommendedName>
        <fullName evidence="5">Rqc2 homolog RqcH</fullName>
        <shortName evidence="5">RqcH</shortName>
    </recommendedName>
</protein>
<dbReference type="Gene3D" id="1.10.8.50">
    <property type="match status" value="1"/>
</dbReference>
<dbReference type="PANTHER" id="PTHR15239:SF6">
    <property type="entry name" value="RIBOSOME QUALITY CONTROL COMPLEX SUBUNIT NEMF"/>
    <property type="match status" value="1"/>
</dbReference>
<dbReference type="Pfam" id="PF05833">
    <property type="entry name" value="NFACT_N"/>
    <property type="match status" value="1"/>
</dbReference>
<dbReference type="InterPro" id="IPR051608">
    <property type="entry name" value="RQC_Subunit_NEMF"/>
</dbReference>
<evidence type="ECO:0000313" key="7">
    <source>
        <dbReference type="EMBL" id="MBB6443778.1"/>
    </source>
</evidence>
<dbReference type="GO" id="GO:0019843">
    <property type="term" value="F:rRNA binding"/>
    <property type="evidence" value="ECO:0007669"/>
    <property type="project" value="UniProtKB-UniRule"/>
</dbReference>
<evidence type="ECO:0000313" key="8">
    <source>
        <dbReference type="Proteomes" id="UP000531594"/>
    </source>
</evidence>
<proteinExistence type="inferred from homology"/>
<gene>
    <name evidence="5" type="primary">rqcH</name>
    <name evidence="7" type="ORF">HNR53_000366</name>
</gene>
<dbReference type="GO" id="GO:0043023">
    <property type="term" value="F:ribosomal large subunit binding"/>
    <property type="evidence" value="ECO:0007669"/>
    <property type="project" value="UniProtKB-UniRule"/>
</dbReference>
<dbReference type="GO" id="GO:0072344">
    <property type="term" value="P:rescue of stalled ribosome"/>
    <property type="evidence" value="ECO:0007669"/>
    <property type="project" value="UniProtKB-UniRule"/>
</dbReference>
<comment type="subunit">
    <text evidence="5">Associates with stalled 50S ribosomal subunits. Binds to RqcP.</text>
</comment>
<dbReference type="EMBL" id="JACHGK010000001">
    <property type="protein sequence ID" value="MBB6443778.1"/>
    <property type="molecule type" value="Genomic_DNA"/>
</dbReference>
<dbReference type="Pfam" id="PF05670">
    <property type="entry name" value="NFACT-R_1"/>
    <property type="match status" value="1"/>
</dbReference>
<dbReference type="Gene3D" id="2.30.310.10">
    <property type="entry name" value="ibrinogen binding protein from staphylococcus aureus domain"/>
    <property type="match status" value="1"/>
</dbReference>
<comment type="similarity">
    <text evidence="5">Belongs to the NEMF family.</text>
</comment>
<reference evidence="7 8" key="1">
    <citation type="submission" date="2020-08" db="EMBL/GenBank/DDBJ databases">
        <title>Genomic Encyclopedia of Type Strains, Phase IV (KMG-IV): sequencing the most valuable type-strain genomes for metagenomic binning, comparative biology and taxonomic classification.</title>
        <authorList>
            <person name="Goeker M."/>
        </authorList>
    </citation>
    <scope>NUCLEOTIDE SEQUENCE [LARGE SCALE GENOMIC DNA]</scope>
    <source>
        <strain evidence="7 8">DSM 5391</strain>
    </source>
</reference>
<dbReference type="RefSeq" id="WP_184522099.1">
    <property type="nucleotide sequence ID" value="NZ_JACHGK010000001.1"/>
</dbReference>
<evidence type="ECO:0000256" key="1">
    <source>
        <dbReference type="ARBA" id="ARBA00022555"/>
    </source>
</evidence>
<keyword evidence="1 5" id="KW-0820">tRNA-binding</keyword>